<dbReference type="Gene3D" id="3.80.10.10">
    <property type="entry name" value="Ribonuclease Inhibitor"/>
    <property type="match status" value="3"/>
</dbReference>
<evidence type="ECO:0000256" key="1">
    <source>
        <dbReference type="ARBA" id="ARBA00022614"/>
    </source>
</evidence>
<keyword evidence="1" id="KW-0433">Leucine-rich repeat</keyword>
<dbReference type="Proteomes" id="UP001168821">
    <property type="component" value="Unassembled WGS sequence"/>
</dbReference>
<evidence type="ECO:0000313" key="4">
    <source>
        <dbReference type="EMBL" id="KAJ3652948.1"/>
    </source>
</evidence>
<evidence type="ECO:0000256" key="3">
    <source>
        <dbReference type="SAM" id="SignalP"/>
    </source>
</evidence>
<evidence type="ECO:0000313" key="5">
    <source>
        <dbReference type="Proteomes" id="UP001168821"/>
    </source>
</evidence>
<dbReference type="InterPro" id="IPR003591">
    <property type="entry name" value="Leu-rich_rpt_typical-subtyp"/>
</dbReference>
<dbReference type="PANTHER" id="PTHR24366:SF170">
    <property type="entry name" value="RE50361P"/>
    <property type="match status" value="1"/>
</dbReference>
<comment type="caution">
    <text evidence="4">The sequence shown here is derived from an EMBL/GenBank/DDBJ whole genome shotgun (WGS) entry which is preliminary data.</text>
</comment>
<feature type="chain" id="PRO_5041316421" description="Leucine-rich repeat-containing protein 15" evidence="3">
    <location>
        <begin position="23"/>
        <end position="470"/>
    </location>
</feature>
<dbReference type="PANTHER" id="PTHR24366">
    <property type="entry name" value="IG(IMMUNOGLOBULIN) AND LRR(LEUCINE RICH REPEAT) DOMAINS"/>
    <property type="match status" value="1"/>
</dbReference>
<dbReference type="InterPro" id="IPR001611">
    <property type="entry name" value="Leu-rich_rpt"/>
</dbReference>
<evidence type="ECO:0000256" key="2">
    <source>
        <dbReference type="ARBA" id="ARBA00022737"/>
    </source>
</evidence>
<dbReference type="InterPro" id="IPR032675">
    <property type="entry name" value="LRR_dom_sf"/>
</dbReference>
<gene>
    <name evidence="4" type="ORF">Zmor_018871</name>
</gene>
<accession>A0AA38I888</accession>
<protein>
    <recommendedName>
        <fullName evidence="6">Leucine-rich repeat-containing protein 15</fullName>
    </recommendedName>
</protein>
<evidence type="ECO:0008006" key="6">
    <source>
        <dbReference type="Google" id="ProtNLM"/>
    </source>
</evidence>
<reference evidence="4" key="1">
    <citation type="journal article" date="2023" name="G3 (Bethesda)">
        <title>Whole genome assemblies of Zophobas morio and Tenebrio molitor.</title>
        <authorList>
            <person name="Kaur S."/>
            <person name="Stinson S.A."/>
            <person name="diCenzo G.C."/>
        </authorList>
    </citation>
    <scope>NUCLEOTIDE SEQUENCE</scope>
    <source>
        <strain evidence="4">QUZm001</strain>
    </source>
</reference>
<organism evidence="4 5">
    <name type="scientific">Zophobas morio</name>
    <dbReference type="NCBI Taxonomy" id="2755281"/>
    <lineage>
        <taxon>Eukaryota</taxon>
        <taxon>Metazoa</taxon>
        <taxon>Ecdysozoa</taxon>
        <taxon>Arthropoda</taxon>
        <taxon>Hexapoda</taxon>
        <taxon>Insecta</taxon>
        <taxon>Pterygota</taxon>
        <taxon>Neoptera</taxon>
        <taxon>Endopterygota</taxon>
        <taxon>Coleoptera</taxon>
        <taxon>Polyphaga</taxon>
        <taxon>Cucujiformia</taxon>
        <taxon>Tenebrionidae</taxon>
        <taxon>Zophobas</taxon>
    </lineage>
</organism>
<keyword evidence="2" id="KW-0677">Repeat</keyword>
<dbReference type="EMBL" id="JALNTZ010000005">
    <property type="protein sequence ID" value="KAJ3652948.1"/>
    <property type="molecule type" value="Genomic_DNA"/>
</dbReference>
<keyword evidence="5" id="KW-1185">Reference proteome</keyword>
<proteinExistence type="predicted"/>
<feature type="signal peptide" evidence="3">
    <location>
        <begin position="1"/>
        <end position="22"/>
    </location>
</feature>
<dbReference type="Pfam" id="PF13855">
    <property type="entry name" value="LRR_8"/>
    <property type="match status" value="3"/>
</dbReference>
<dbReference type="SMART" id="SM00369">
    <property type="entry name" value="LRR_TYP"/>
    <property type="match status" value="9"/>
</dbReference>
<dbReference type="SUPFAM" id="SSF52058">
    <property type="entry name" value="L domain-like"/>
    <property type="match status" value="2"/>
</dbReference>
<dbReference type="PROSITE" id="PS51450">
    <property type="entry name" value="LRR"/>
    <property type="match status" value="2"/>
</dbReference>
<dbReference type="AlphaFoldDB" id="A0AA38I888"/>
<dbReference type="FunFam" id="3.80.10.10:FF:001164">
    <property type="entry name" value="GH01279p"/>
    <property type="match status" value="1"/>
</dbReference>
<keyword evidence="3" id="KW-0732">Signal</keyword>
<name>A0AA38I888_9CUCU</name>
<sequence>MLLAMTEPRLFALTTLFSACFCSSNFSFQNVTIKWTLQTHQYVTPGKPTNNLKELFPENGVTDGLTTVFINGSVNTLYQNSVTDMPDLASLDMTAVNLQKIEPGAFKKLPVLSHLDFGENSLEEIHSGTFADLQSCHYINVSSNQISVLEVGAFRNLSNLSRLYLSKNKIDKVERGVFDNVTVRILDLSQNVVSKLEDGFLDNVLPVKGLNVYLVLSDNKLEEVNPRVFNHSYITHLYLANNSVSSLRLGDFQNLPKLEYLQLRGNKLENIEGVFNNLQLINLDLSHNEISFIASDAFRNMTKLRIVRLNHNKIKFWDNNWFQDSEAITTIFASNNLIGELPEKAFKNYQNTFSIDLAANRIENINDLAFYNPERGFTRLHYLILRDNLIQKWNKFLLVNRANITVYGIDLRKNKLECFQGSVSDNFGKVEVVWLSDNTFGASCGIEIEQYVDKHKAYQTPEELEEEMIY</sequence>